<evidence type="ECO:0000313" key="2">
    <source>
        <dbReference type="EMBL" id="AZG35201.1"/>
    </source>
</evidence>
<dbReference type="RefSeq" id="WP_124012280.1">
    <property type="nucleotide sequence ID" value="NZ_CP034073.1"/>
</dbReference>
<evidence type="ECO:0000313" key="3">
    <source>
        <dbReference type="EMBL" id="RPA32997.1"/>
    </source>
</evidence>
<feature type="region of interest" description="Disordered" evidence="1">
    <location>
        <begin position="1"/>
        <end position="20"/>
    </location>
</feature>
<dbReference type="KEGG" id="spsr:EGC80_09895"/>
<evidence type="ECO:0000313" key="4">
    <source>
        <dbReference type="Proteomes" id="UP000273778"/>
    </source>
</evidence>
<reference evidence="5" key="2">
    <citation type="submission" date="2018-11" db="EMBL/GenBank/DDBJ databases">
        <title>Shewanella sp. R106.</title>
        <authorList>
            <person name="Hwang Y.J."/>
            <person name="Hwang C.Y."/>
        </authorList>
    </citation>
    <scope>NUCLEOTIDE SEQUENCE [LARGE SCALE GENOMIC DNA]</scope>
    <source>
        <strain evidence="5">R106</strain>
    </source>
</reference>
<dbReference type="EMBL" id="CP034073">
    <property type="protein sequence ID" value="AZG35201.1"/>
    <property type="molecule type" value="Genomic_DNA"/>
</dbReference>
<dbReference type="OrthoDB" id="2489132at2"/>
<dbReference type="AlphaFoldDB" id="A0A3N4E7U7"/>
<evidence type="ECO:0000256" key="1">
    <source>
        <dbReference type="SAM" id="MobiDB-lite"/>
    </source>
</evidence>
<keyword evidence="4" id="KW-1185">Reference proteome</keyword>
<evidence type="ECO:0008006" key="6">
    <source>
        <dbReference type="Google" id="ProtNLM"/>
    </source>
</evidence>
<organism evidence="3 5">
    <name type="scientific">Shewanella psychromarinicola</name>
    <dbReference type="NCBI Taxonomy" id="2487742"/>
    <lineage>
        <taxon>Bacteria</taxon>
        <taxon>Pseudomonadati</taxon>
        <taxon>Pseudomonadota</taxon>
        <taxon>Gammaproteobacteria</taxon>
        <taxon>Alteromonadales</taxon>
        <taxon>Shewanellaceae</taxon>
        <taxon>Shewanella</taxon>
    </lineage>
</organism>
<dbReference type="EMBL" id="RKKB01000002">
    <property type="protein sequence ID" value="RPA32997.1"/>
    <property type="molecule type" value="Genomic_DNA"/>
</dbReference>
<proteinExistence type="predicted"/>
<reference evidence="3" key="3">
    <citation type="submission" date="2018-11" db="EMBL/GenBank/DDBJ databases">
        <authorList>
            <person name="Hwang Y.J."/>
            <person name="Hwang C.Y."/>
        </authorList>
    </citation>
    <scope>NUCLEOTIDE SEQUENCE</scope>
    <source>
        <strain evidence="3">R106</strain>
    </source>
</reference>
<dbReference type="Proteomes" id="UP000278855">
    <property type="component" value="Unassembled WGS sequence"/>
</dbReference>
<evidence type="ECO:0000313" key="5">
    <source>
        <dbReference type="Proteomes" id="UP000278855"/>
    </source>
</evidence>
<sequence length="86" mass="9519">MRVVGDRSRPQSIRSADIAKHTRESFNRQYGEIKSGVTAVNQMSATALEVAKASKQTVMETAMETVIKTVMETGSMMVNVTEVRRV</sequence>
<dbReference type="Proteomes" id="UP000273778">
    <property type="component" value="Chromosome"/>
</dbReference>
<gene>
    <name evidence="3" type="ORF">EGC77_06435</name>
    <name evidence="2" type="ORF">EGC80_09895</name>
</gene>
<accession>A0A3N4E7U7</accession>
<protein>
    <recommendedName>
        <fullName evidence="6">Methyl-accepting chemotaxis protein</fullName>
    </recommendedName>
</protein>
<name>A0A3N4E7U7_9GAMM</name>
<reference evidence="2 4" key="1">
    <citation type="submission" date="2018-11" db="EMBL/GenBank/DDBJ databases">
        <title>Shewanella sp. M2.</title>
        <authorList>
            <person name="Hwang Y.J."/>
            <person name="Hwang C.Y."/>
        </authorList>
    </citation>
    <scope>NUCLEOTIDE SEQUENCE [LARGE SCALE GENOMIC DNA]</scope>
    <source>
        <strain evidence="2 4">M2</strain>
    </source>
</reference>